<keyword evidence="3" id="KW-1185">Reference proteome</keyword>
<dbReference type="PATRIC" id="fig|1391654.3.peg.6831"/>
<dbReference type="NCBIfam" id="NF003818">
    <property type="entry name" value="PRK05409.1"/>
    <property type="match status" value="1"/>
</dbReference>
<dbReference type="AlphaFoldDB" id="A0A0K1Q2N1"/>
<name>A0A0K1Q2N1_9BACT</name>
<organism evidence="2 3">
    <name type="scientific">Labilithrix luteola</name>
    <dbReference type="NCBI Taxonomy" id="1391654"/>
    <lineage>
        <taxon>Bacteria</taxon>
        <taxon>Pseudomonadati</taxon>
        <taxon>Myxococcota</taxon>
        <taxon>Polyangia</taxon>
        <taxon>Polyangiales</taxon>
        <taxon>Labilitrichaceae</taxon>
        <taxon>Labilithrix</taxon>
    </lineage>
</organism>
<sequence>MSLDPRAPRAPRAAEPVRPSSIPYLGHGVGLRPVHYAQVLEEHPPVDWFEVISENFMVAGGNPRRVLRKVRERYPVVLHGVGLSLGSVDPLDEGYLSALEELAADVEPAWLSDHLCWSSFGGHRAHDLWPLPYTEEALDLVAARMTVVQERLGRRFLVENVSSYLRYTHSTLSEWEFLTELSKRTDCFLLLDVNNVHVSAHNHGFDPLDFIRGVPADRVAQIHLAGHSDEGTHFLDSHDRPVCQDVWSLYEAAIARFGRVSTLIEWDDCIPPLERLIDESIHAATIERAMVGGAGAEAAHEVARAS</sequence>
<dbReference type="PANTHER" id="PTHR42194">
    <property type="entry name" value="UPF0276 PROTEIN HI_1600"/>
    <property type="match status" value="1"/>
</dbReference>
<dbReference type="KEGG" id="llu:AKJ09_06734"/>
<dbReference type="InterPro" id="IPR007801">
    <property type="entry name" value="MbnB/TglH/ChrH"/>
</dbReference>
<dbReference type="InterPro" id="IPR036237">
    <property type="entry name" value="Xyl_isomerase-like_sf"/>
</dbReference>
<accession>A0A0K1Q2N1</accession>
<dbReference type="EMBL" id="CP012333">
    <property type="protein sequence ID" value="AKV00071.1"/>
    <property type="molecule type" value="Genomic_DNA"/>
</dbReference>
<evidence type="ECO:0000256" key="1">
    <source>
        <dbReference type="HAMAP-Rule" id="MF_00697"/>
    </source>
</evidence>
<reference evidence="2 3" key="1">
    <citation type="submission" date="2015-08" db="EMBL/GenBank/DDBJ databases">
        <authorList>
            <person name="Babu N.S."/>
            <person name="Beckwith C.J."/>
            <person name="Beseler K.G."/>
            <person name="Brison A."/>
            <person name="Carone J.V."/>
            <person name="Caskin T.P."/>
            <person name="Diamond M."/>
            <person name="Durham M.E."/>
            <person name="Foxe J.M."/>
            <person name="Go M."/>
            <person name="Henderson B.A."/>
            <person name="Jones I.B."/>
            <person name="McGettigan J.A."/>
            <person name="Micheletti S.J."/>
            <person name="Nasrallah M.E."/>
            <person name="Ortiz D."/>
            <person name="Piller C.R."/>
            <person name="Privatt S.R."/>
            <person name="Schneider S.L."/>
            <person name="Sharp S."/>
            <person name="Smith T.C."/>
            <person name="Stanton J.D."/>
            <person name="Ullery H.E."/>
            <person name="Wilson R.J."/>
            <person name="Serrano M.G."/>
            <person name="Buck G."/>
            <person name="Lee V."/>
            <person name="Wang Y."/>
            <person name="Carvalho R."/>
            <person name="Voegtly L."/>
            <person name="Shi R."/>
            <person name="Duckworth R."/>
            <person name="Johnson A."/>
            <person name="Loviza R."/>
            <person name="Walstead R."/>
            <person name="Shah Z."/>
            <person name="Kiflezghi M."/>
            <person name="Wade K."/>
            <person name="Ball S.L."/>
            <person name="Bradley K.W."/>
            <person name="Asai D.J."/>
            <person name="Bowman C.A."/>
            <person name="Russell D.A."/>
            <person name="Pope W.H."/>
            <person name="Jacobs-Sera D."/>
            <person name="Hendrix R.W."/>
            <person name="Hatfull G.F."/>
        </authorList>
    </citation>
    <scope>NUCLEOTIDE SEQUENCE [LARGE SCALE GENOMIC DNA]</scope>
    <source>
        <strain evidence="2 3">DSM 27648</strain>
    </source>
</reference>
<evidence type="ECO:0000313" key="2">
    <source>
        <dbReference type="EMBL" id="AKV00071.1"/>
    </source>
</evidence>
<gene>
    <name evidence="2" type="ORF">AKJ09_06734</name>
</gene>
<protein>
    <recommendedName>
        <fullName evidence="1">UPF0276 protein AKJ09_06734</fullName>
    </recommendedName>
</protein>
<dbReference type="Proteomes" id="UP000064967">
    <property type="component" value="Chromosome"/>
</dbReference>
<comment type="similarity">
    <text evidence="1">Belongs to the UPF0276 family.</text>
</comment>
<dbReference type="HAMAP" id="MF_00697">
    <property type="entry name" value="UPF0276"/>
    <property type="match status" value="1"/>
</dbReference>
<dbReference type="Pfam" id="PF05114">
    <property type="entry name" value="MbnB_TglH_ChrH"/>
    <property type="match status" value="1"/>
</dbReference>
<dbReference type="STRING" id="1391654.AKJ09_06734"/>
<dbReference type="PANTHER" id="PTHR42194:SF1">
    <property type="entry name" value="UPF0276 PROTEIN HI_1600"/>
    <property type="match status" value="1"/>
</dbReference>
<proteinExistence type="inferred from homology"/>
<dbReference type="Gene3D" id="3.20.20.150">
    <property type="entry name" value="Divalent-metal-dependent TIM barrel enzymes"/>
    <property type="match status" value="1"/>
</dbReference>
<dbReference type="SUPFAM" id="SSF51658">
    <property type="entry name" value="Xylose isomerase-like"/>
    <property type="match status" value="1"/>
</dbReference>
<evidence type="ECO:0000313" key="3">
    <source>
        <dbReference type="Proteomes" id="UP000064967"/>
    </source>
</evidence>